<name>A0A0C2YN21_9AGAM</name>
<dbReference type="InParanoid" id="A0A0C2YN21"/>
<protein>
    <submittedName>
        <fullName evidence="1">Uncharacterized protein</fullName>
    </submittedName>
</protein>
<sequence length="70" mass="7987">MKHNVSMNTLEVNINFLDLVHELHKDISHLGSTSLEAGHFRPEISWDELLDYYLCGVNLGRISGFPIHLV</sequence>
<reference evidence="1 2" key="1">
    <citation type="submission" date="2014-04" db="EMBL/GenBank/DDBJ databases">
        <authorList>
            <consortium name="DOE Joint Genome Institute"/>
            <person name="Kuo A."/>
            <person name="Kohler A."/>
            <person name="Nagy L.G."/>
            <person name="Floudas D."/>
            <person name="Copeland A."/>
            <person name="Barry K.W."/>
            <person name="Cichocki N."/>
            <person name="Veneault-Fourrey C."/>
            <person name="LaButti K."/>
            <person name="Lindquist E.A."/>
            <person name="Lipzen A."/>
            <person name="Lundell T."/>
            <person name="Morin E."/>
            <person name="Murat C."/>
            <person name="Sun H."/>
            <person name="Tunlid A."/>
            <person name="Henrissat B."/>
            <person name="Grigoriev I.V."/>
            <person name="Hibbett D.S."/>
            <person name="Martin F."/>
            <person name="Nordberg H.P."/>
            <person name="Cantor M.N."/>
            <person name="Hua S.X."/>
        </authorList>
    </citation>
    <scope>NUCLEOTIDE SEQUENCE [LARGE SCALE GENOMIC DNA]</scope>
    <source>
        <strain evidence="1 2">Foug A</strain>
    </source>
</reference>
<keyword evidence="2" id="KW-1185">Reference proteome</keyword>
<dbReference type="HOGENOM" id="CLU_2759299_0_0_1"/>
<accession>A0A0C2YN21</accession>
<gene>
    <name evidence="1" type="ORF">SCLCIDRAFT_33723</name>
</gene>
<organism evidence="1 2">
    <name type="scientific">Scleroderma citrinum Foug A</name>
    <dbReference type="NCBI Taxonomy" id="1036808"/>
    <lineage>
        <taxon>Eukaryota</taxon>
        <taxon>Fungi</taxon>
        <taxon>Dikarya</taxon>
        <taxon>Basidiomycota</taxon>
        <taxon>Agaricomycotina</taxon>
        <taxon>Agaricomycetes</taxon>
        <taxon>Agaricomycetidae</taxon>
        <taxon>Boletales</taxon>
        <taxon>Sclerodermatineae</taxon>
        <taxon>Sclerodermataceae</taxon>
        <taxon>Scleroderma</taxon>
    </lineage>
</organism>
<dbReference type="EMBL" id="KN822285">
    <property type="protein sequence ID" value="KIM51108.1"/>
    <property type="molecule type" value="Genomic_DNA"/>
</dbReference>
<dbReference type="AlphaFoldDB" id="A0A0C2YN21"/>
<dbReference type="Proteomes" id="UP000053989">
    <property type="component" value="Unassembled WGS sequence"/>
</dbReference>
<evidence type="ECO:0000313" key="1">
    <source>
        <dbReference type="EMBL" id="KIM51108.1"/>
    </source>
</evidence>
<evidence type="ECO:0000313" key="2">
    <source>
        <dbReference type="Proteomes" id="UP000053989"/>
    </source>
</evidence>
<proteinExistence type="predicted"/>
<reference evidence="2" key="2">
    <citation type="submission" date="2015-01" db="EMBL/GenBank/DDBJ databases">
        <title>Evolutionary Origins and Diversification of the Mycorrhizal Mutualists.</title>
        <authorList>
            <consortium name="DOE Joint Genome Institute"/>
            <consortium name="Mycorrhizal Genomics Consortium"/>
            <person name="Kohler A."/>
            <person name="Kuo A."/>
            <person name="Nagy L.G."/>
            <person name="Floudas D."/>
            <person name="Copeland A."/>
            <person name="Barry K.W."/>
            <person name="Cichocki N."/>
            <person name="Veneault-Fourrey C."/>
            <person name="LaButti K."/>
            <person name="Lindquist E.A."/>
            <person name="Lipzen A."/>
            <person name="Lundell T."/>
            <person name="Morin E."/>
            <person name="Murat C."/>
            <person name="Riley R."/>
            <person name="Ohm R."/>
            <person name="Sun H."/>
            <person name="Tunlid A."/>
            <person name="Henrissat B."/>
            <person name="Grigoriev I.V."/>
            <person name="Hibbett D.S."/>
            <person name="Martin F."/>
        </authorList>
    </citation>
    <scope>NUCLEOTIDE SEQUENCE [LARGE SCALE GENOMIC DNA]</scope>
    <source>
        <strain evidence="2">Foug A</strain>
    </source>
</reference>